<gene>
    <name evidence="4" type="ORF">BEN76_06670</name>
</gene>
<accession>A0A1P8EHP4</accession>
<dbReference type="CDD" id="cd08252">
    <property type="entry name" value="AL_MDR"/>
    <property type="match status" value="1"/>
</dbReference>
<feature type="domain" description="Enoyl reductase (ER)" evidence="3">
    <location>
        <begin position="10"/>
        <end position="334"/>
    </location>
</feature>
<dbReference type="Proteomes" id="UP000185674">
    <property type="component" value="Chromosome"/>
</dbReference>
<dbReference type="SUPFAM" id="SSF51735">
    <property type="entry name" value="NAD(P)-binding Rossmann-fold domains"/>
    <property type="match status" value="1"/>
</dbReference>
<evidence type="ECO:0000313" key="5">
    <source>
        <dbReference type="Proteomes" id="UP000185674"/>
    </source>
</evidence>
<dbReference type="SUPFAM" id="SSF50129">
    <property type="entry name" value="GroES-like"/>
    <property type="match status" value="1"/>
</dbReference>
<dbReference type="RefSeq" id="WP_076032657.1">
    <property type="nucleotide sequence ID" value="NZ_CP016896.1"/>
</dbReference>
<dbReference type="PANTHER" id="PTHR43482:SF1">
    <property type="entry name" value="PROTEIN AST1-RELATED"/>
    <property type="match status" value="1"/>
</dbReference>
<dbReference type="InterPro" id="IPR013154">
    <property type="entry name" value="ADH-like_N"/>
</dbReference>
<proteinExistence type="inferred from homology"/>
<dbReference type="GO" id="GO:0008270">
    <property type="term" value="F:zinc ion binding"/>
    <property type="evidence" value="ECO:0007669"/>
    <property type="project" value="InterPro"/>
</dbReference>
<dbReference type="InterPro" id="IPR013149">
    <property type="entry name" value="ADH-like_C"/>
</dbReference>
<reference evidence="4 5" key="1">
    <citation type="submission" date="2016-08" db="EMBL/GenBank/DDBJ databases">
        <title>Complete genome sequence of Acinetobacter baylyi strain GFJ2.</title>
        <authorList>
            <person name="Tabata M."/>
            <person name="Kuboki S."/>
            <person name="Gibu N."/>
            <person name="Kinouchi Y."/>
            <person name="Vangnai A."/>
            <person name="Kasai D."/>
            <person name="Fukuda M."/>
        </authorList>
    </citation>
    <scope>NUCLEOTIDE SEQUENCE [LARGE SCALE GENOMIC DNA]</scope>
    <source>
        <strain evidence="4 5">GFJ2</strain>
    </source>
</reference>
<evidence type="ECO:0000259" key="3">
    <source>
        <dbReference type="SMART" id="SM00829"/>
    </source>
</evidence>
<organism evidence="4 5">
    <name type="scientific">Acinetobacter soli</name>
    <dbReference type="NCBI Taxonomy" id="487316"/>
    <lineage>
        <taxon>Bacteria</taxon>
        <taxon>Pseudomonadati</taxon>
        <taxon>Pseudomonadota</taxon>
        <taxon>Gammaproteobacteria</taxon>
        <taxon>Moraxellales</taxon>
        <taxon>Moraxellaceae</taxon>
        <taxon>Acinetobacter</taxon>
    </lineage>
</organism>
<protein>
    <recommendedName>
        <fullName evidence="2">Zinc-type alcohol dehydrogenase-like protein</fullName>
    </recommendedName>
</protein>
<dbReference type="GO" id="GO:0016491">
    <property type="term" value="F:oxidoreductase activity"/>
    <property type="evidence" value="ECO:0007669"/>
    <property type="project" value="UniProtKB-KW"/>
</dbReference>
<keyword evidence="2" id="KW-0479">Metal-binding</keyword>
<sequence length="337" mass="36767">MKAVGYKEQGEITRPDALVDIEIEQPVARGKDILVEVKAISVNPVDTKVRKRAAAEAGQWKILGWDAAGVVISVGDEVTEFEVGDEVWYAGDLTRPGSNAQFQLVDARIVGHKPKRLSFAEAAAMPLTTITAWEMLFDRLKIEDPVSGGDRSILIIGGAGGVGSITIQLLKAKSDLKVIATASRVETQAWVKQLGADYVIDHSKPLKAQMDELGLKAPSYVFSTNYTDQYMEQIAALTAPQGRLGLIDDPAELSISPLKTKSISLHWEFMYTRSMYQTEDIAQQRELLNAVAKLVDDGVIQSTLTEVYGKINAENLKEVHSLIEGGKAKGKIVLEGF</sequence>
<dbReference type="EMBL" id="CP016896">
    <property type="protein sequence ID" value="APV35717.1"/>
    <property type="molecule type" value="Genomic_DNA"/>
</dbReference>
<name>A0A1P8EHP4_9GAMM</name>
<dbReference type="SMART" id="SM00829">
    <property type="entry name" value="PKS_ER"/>
    <property type="match status" value="1"/>
</dbReference>
<dbReference type="Gene3D" id="3.40.50.720">
    <property type="entry name" value="NAD(P)-binding Rossmann-like Domain"/>
    <property type="match status" value="1"/>
</dbReference>
<dbReference type="KEGG" id="asol:BEN76_06670"/>
<dbReference type="InterPro" id="IPR020843">
    <property type="entry name" value="ER"/>
</dbReference>
<keyword evidence="2" id="KW-0862">Zinc</keyword>
<dbReference type="NCBIfam" id="TIGR02817">
    <property type="entry name" value="adh_fam_1"/>
    <property type="match status" value="1"/>
</dbReference>
<dbReference type="InterPro" id="IPR011032">
    <property type="entry name" value="GroES-like_sf"/>
</dbReference>
<evidence type="ECO:0000256" key="2">
    <source>
        <dbReference type="RuleBase" id="RU364000"/>
    </source>
</evidence>
<dbReference type="InterPro" id="IPR036291">
    <property type="entry name" value="NAD(P)-bd_dom_sf"/>
</dbReference>
<keyword evidence="2" id="KW-0560">Oxidoreductase</keyword>
<dbReference type="InterPro" id="IPR052585">
    <property type="entry name" value="Lipid_raft_assoc_Zn_ADH"/>
</dbReference>
<dbReference type="Gene3D" id="3.90.180.10">
    <property type="entry name" value="Medium-chain alcohol dehydrogenases, catalytic domain"/>
    <property type="match status" value="1"/>
</dbReference>
<evidence type="ECO:0000313" key="4">
    <source>
        <dbReference type="EMBL" id="APV35717.1"/>
    </source>
</evidence>
<dbReference type="Pfam" id="PF08240">
    <property type="entry name" value="ADH_N"/>
    <property type="match status" value="1"/>
</dbReference>
<comment type="similarity">
    <text evidence="1 2">Belongs to the zinc-containing alcohol dehydrogenase family. Quinone oxidoreductase subfamily.</text>
</comment>
<dbReference type="InterPro" id="IPR014182">
    <property type="entry name" value="ADH_Zn_typ-1"/>
</dbReference>
<dbReference type="AlphaFoldDB" id="A0A1P8EHP4"/>
<dbReference type="Pfam" id="PF00107">
    <property type="entry name" value="ADH_zinc_N"/>
    <property type="match status" value="1"/>
</dbReference>
<dbReference type="PANTHER" id="PTHR43482">
    <property type="entry name" value="PROTEIN AST1-RELATED"/>
    <property type="match status" value="1"/>
</dbReference>
<dbReference type="eggNOG" id="COG0604">
    <property type="taxonomic scope" value="Bacteria"/>
</dbReference>
<evidence type="ECO:0000256" key="1">
    <source>
        <dbReference type="ARBA" id="ARBA00010371"/>
    </source>
</evidence>